<accession>A0AAN7Q273</accession>
<feature type="disulfide bond" evidence="2">
    <location>
        <begin position="133"/>
        <end position="145"/>
    </location>
</feature>
<comment type="caution">
    <text evidence="3">Lacks conserved residue(s) required for the propagation of feature annotation.</text>
</comment>
<dbReference type="SUPFAM" id="SSF50494">
    <property type="entry name" value="Trypsin-like serine proteases"/>
    <property type="match status" value="1"/>
</dbReference>
<dbReference type="PROSITE" id="PS00134">
    <property type="entry name" value="TRYPSIN_HIS"/>
    <property type="match status" value="1"/>
</dbReference>
<protein>
    <submittedName>
        <fullName evidence="8">Uncharacterized protein</fullName>
    </submittedName>
</protein>
<feature type="disulfide bond" evidence="2">
    <location>
        <begin position="92"/>
        <end position="110"/>
    </location>
</feature>
<evidence type="ECO:0000256" key="5">
    <source>
        <dbReference type="SAM" id="Phobius"/>
    </source>
</evidence>
<dbReference type="InterPro" id="IPR036055">
    <property type="entry name" value="LDL_receptor-like_sf"/>
</dbReference>
<reference evidence="9" key="1">
    <citation type="submission" date="2023-01" db="EMBL/GenBank/DDBJ databases">
        <title>Key to firefly adult light organ development and bioluminescence: homeobox transcription factors regulate luciferase expression and transportation to peroxisome.</title>
        <authorList>
            <person name="Fu X."/>
        </authorList>
    </citation>
    <scope>NUCLEOTIDE SEQUENCE [LARGE SCALE GENOMIC DNA]</scope>
</reference>
<dbReference type="PROSITE" id="PS50923">
    <property type="entry name" value="SUSHI"/>
    <property type="match status" value="1"/>
</dbReference>
<dbReference type="InterPro" id="IPR000436">
    <property type="entry name" value="Sushi_SCR_CCP_dom"/>
</dbReference>
<keyword evidence="5" id="KW-0812">Transmembrane</keyword>
<dbReference type="Gene3D" id="4.10.400.10">
    <property type="entry name" value="Low-density Lipoprotein Receptor"/>
    <property type="match status" value="4"/>
</dbReference>
<gene>
    <name evidence="8" type="ORF">RN001_006076</name>
</gene>
<dbReference type="SMART" id="SM00020">
    <property type="entry name" value="Tryp_SPc"/>
    <property type="match status" value="1"/>
</dbReference>
<feature type="compositionally biased region" description="Low complexity" evidence="4">
    <location>
        <begin position="211"/>
        <end position="230"/>
    </location>
</feature>
<dbReference type="InterPro" id="IPR009003">
    <property type="entry name" value="Peptidase_S1_PA"/>
</dbReference>
<dbReference type="EMBL" id="JARPUR010000002">
    <property type="protein sequence ID" value="KAK4882757.1"/>
    <property type="molecule type" value="Genomic_DNA"/>
</dbReference>
<dbReference type="Pfam" id="PF00089">
    <property type="entry name" value="Trypsin"/>
    <property type="match status" value="1"/>
</dbReference>
<dbReference type="Pfam" id="PF00057">
    <property type="entry name" value="Ldl_recept_a"/>
    <property type="match status" value="4"/>
</dbReference>
<keyword evidence="9" id="KW-1185">Reference proteome</keyword>
<feature type="disulfide bond" evidence="2">
    <location>
        <begin position="182"/>
        <end position="200"/>
    </location>
</feature>
<dbReference type="PRINTS" id="PR00261">
    <property type="entry name" value="LDLRECEPTOR"/>
</dbReference>
<feature type="disulfide bond" evidence="2">
    <location>
        <begin position="140"/>
        <end position="158"/>
    </location>
</feature>
<keyword evidence="5" id="KW-0472">Membrane</keyword>
<dbReference type="AlphaFoldDB" id="A0AAN7Q273"/>
<organism evidence="8 9">
    <name type="scientific">Aquatica leii</name>
    <dbReference type="NCBI Taxonomy" id="1421715"/>
    <lineage>
        <taxon>Eukaryota</taxon>
        <taxon>Metazoa</taxon>
        <taxon>Ecdysozoa</taxon>
        <taxon>Arthropoda</taxon>
        <taxon>Hexapoda</taxon>
        <taxon>Insecta</taxon>
        <taxon>Pterygota</taxon>
        <taxon>Neoptera</taxon>
        <taxon>Endopterygota</taxon>
        <taxon>Coleoptera</taxon>
        <taxon>Polyphaga</taxon>
        <taxon>Elateriformia</taxon>
        <taxon>Elateroidea</taxon>
        <taxon>Lampyridae</taxon>
        <taxon>Luciolinae</taxon>
        <taxon>Aquatica</taxon>
    </lineage>
</organism>
<keyword evidence="3" id="KW-0768">Sushi</keyword>
<feature type="disulfide bond" evidence="2">
    <location>
        <begin position="194"/>
        <end position="209"/>
    </location>
</feature>
<feature type="compositionally biased region" description="Low complexity" evidence="4">
    <location>
        <begin position="238"/>
        <end position="253"/>
    </location>
</feature>
<dbReference type="CDD" id="cd00190">
    <property type="entry name" value="Tryp_SPc"/>
    <property type="match status" value="1"/>
</dbReference>
<dbReference type="GO" id="GO:0006508">
    <property type="term" value="P:proteolysis"/>
    <property type="evidence" value="ECO:0007669"/>
    <property type="project" value="InterPro"/>
</dbReference>
<evidence type="ECO:0000256" key="4">
    <source>
        <dbReference type="SAM" id="MobiDB-lite"/>
    </source>
</evidence>
<evidence type="ECO:0000259" key="7">
    <source>
        <dbReference type="PROSITE" id="PS50923"/>
    </source>
</evidence>
<dbReference type="PROSITE" id="PS50240">
    <property type="entry name" value="TRYPSIN_DOM"/>
    <property type="match status" value="1"/>
</dbReference>
<sequence>MHNNLLVYFIPICVIIICISASIQGSNFYRLPNYRSYERYRRQAACGFDQFTCSSGQCVVEDAECDGQVDCNDGSDESDCSNFRCASNLFQCAYGACIRKNLMCDGKQDCKDNSDETSPMCKFRVTSKAPDICRNGEFRCISGQCINEELLCDGKADCLDGSDETSKECSLIPCAPQNFFRCDYGACLSKSAKCNGVKDCVDGSDEANCGSKPTPTTPKTKPTPSKTTPSKPTPAKPTPTSKIPSSSQKTPTPGTCLIPKHPANGEYRVGTSTDLKPGDYAPIFGAIVTKCKNNYKVNPTVKEIYPLCMNGQWSQAPPSCERACPPIHSTPTTIIKCRYRGIPLKNCDDPVEDTIASLACETLYEEPGISNNPSRVCKDGSWNYPIPQCLPICGQKRPQGVANVVGGQIAKENDYPWHVGVYKIDDTYLCGGSIISLKVVLSAAHCFCDPNGNRYPIEDFKIAGGKYHRVFNDERDKYAQNSLIDAIHIPERYKGFINSYEADIAVVVLQTPFKISVAVQPVCMDRTTEFEYLQLAENNIGIVVGWGYTDYDGNLSDELKEIHVPFKSYADCYEKVTPAFRKFLTHDKICAGYLFENKSVCQGDSGGGLTFEWNQNRYYIRGIVSTSPTTSSSGVATCDAERYGTYTLISKYIEFVTETEILNRA</sequence>
<evidence type="ECO:0000259" key="6">
    <source>
        <dbReference type="PROSITE" id="PS50240"/>
    </source>
</evidence>
<feature type="disulfide bond" evidence="2">
    <location>
        <begin position="85"/>
        <end position="97"/>
    </location>
</feature>
<dbReference type="PROSITE" id="PS50068">
    <property type="entry name" value="LDLRA_2"/>
    <property type="match status" value="4"/>
</dbReference>
<dbReference type="PANTHER" id="PTHR24252:SF7">
    <property type="entry name" value="HYALIN"/>
    <property type="match status" value="1"/>
</dbReference>
<evidence type="ECO:0000313" key="9">
    <source>
        <dbReference type="Proteomes" id="UP001353858"/>
    </source>
</evidence>
<dbReference type="Proteomes" id="UP001353858">
    <property type="component" value="Unassembled WGS sequence"/>
</dbReference>
<feature type="domain" description="Sushi" evidence="7">
    <location>
        <begin position="254"/>
        <end position="322"/>
    </location>
</feature>
<dbReference type="Gene3D" id="2.10.70.10">
    <property type="entry name" value="Complement Module, domain 1"/>
    <property type="match status" value="1"/>
</dbReference>
<keyword evidence="5" id="KW-1133">Transmembrane helix</keyword>
<feature type="disulfide bond" evidence="2">
    <location>
        <begin position="46"/>
        <end position="58"/>
    </location>
</feature>
<dbReference type="Gene3D" id="2.40.10.10">
    <property type="entry name" value="Trypsin-like serine proteases"/>
    <property type="match status" value="1"/>
</dbReference>
<dbReference type="GO" id="GO:0004252">
    <property type="term" value="F:serine-type endopeptidase activity"/>
    <property type="evidence" value="ECO:0007669"/>
    <property type="project" value="InterPro"/>
</dbReference>
<dbReference type="SMART" id="SM00192">
    <property type="entry name" value="LDLa"/>
    <property type="match status" value="4"/>
</dbReference>
<evidence type="ECO:0000256" key="2">
    <source>
        <dbReference type="PROSITE-ProRule" id="PRU00124"/>
    </source>
</evidence>
<evidence type="ECO:0000256" key="3">
    <source>
        <dbReference type="PROSITE-ProRule" id="PRU00302"/>
    </source>
</evidence>
<dbReference type="InterPro" id="IPR001254">
    <property type="entry name" value="Trypsin_dom"/>
</dbReference>
<feature type="disulfide bond" evidence="2">
    <location>
        <begin position="53"/>
        <end position="71"/>
    </location>
</feature>
<keyword evidence="1 2" id="KW-1015">Disulfide bond</keyword>
<comment type="caution">
    <text evidence="8">The sequence shown here is derived from an EMBL/GenBank/DDBJ whole genome shotgun (WGS) entry which is preliminary data.</text>
</comment>
<dbReference type="InterPro" id="IPR002172">
    <property type="entry name" value="LDrepeatLR_classA_rpt"/>
</dbReference>
<dbReference type="InterPro" id="IPR043504">
    <property type="entry name" value="Peptidase_S1_PA_chymotrypsin"/>
</dbReference>
<dbReference type="PANTHER" id="PTHR24252">
    <property type="entry name" value="ACROSIN-RELATED"/>
    <property type="match status" value="1"/>
</dbReference>
<dbReference type="CDD" id="cd00112">
    <property type="entry name" value="LDLa"/>
    <property type="match status" value="4"/>
</dbReference>
<proteinExistence type="predicted"/>
<feature type="transmembrane region" description="Helical" evidence="5">
    <location>
        <begin position="6"/>
        <end position="29"/>
    </location>
</feature>
<dbReference type="InterPro" id="IPR018114">
    <property type="entry name" value="TRYPSIN_HIS"/>
</dbReference>
<evidence type="ECO:0000256" key="1">
    <source>
        <dbReference type="ARBA" id="ARBA00023157"/>
    </source>
</evidence>
<name>A0AAN7Q273_9COLE</name>
<feature type="disulfide bond" evidence="2">
    <location>
        <begin position="65"/>
        <end position="80"/>
    </location>
</feature>
<dbReference type="SUPFAM" id="SSF57424">
    <property type="entry name" value="LDL receptor-like module"/>
    <property type="match status" value="4"/>
</dbReference>
<dbReference type="SMART" id="SM00032">
    <property type="entry name" value="CCP"/>
    <property type="match status" value="2"/>
</dbReference>
<dbReference type="PROSITE" id="PS01209">
    <property type="entry name" value="LDLRA_1"/>
    <property type="match status" value="3"/>
</dbReference>
<evidence type="ECO:0000313" key="8">
    <source>
        <dbReference type="EMBL" id="KAK4882757.1"/>
    </source>
</evidence>
<feature type="domain" description="Peptidase S1" evidence="6">
    <location>
        <begin position="404"/>
        <end position="661"/>
    </location>
</feature>
<feature type="region of interest" description="Disordered" evidence="4">
    <location>
        <begin position="209"/>
        <end position="272"/>
    </location>
</feature>
<dbReference type="InterPro" id="IPR023415">
    <property type="entry name" value="LDLR_class-A_CS"/>
</dbReference>